<dbReference type="EMBL" id="BAABKI010000019">
    <property type="protein sequence ID" value="GAA5175319.1"/>
    <property type="molecule type" value="Genomic_DNA"/>
</dbReference>
<evidence type="ECO:0000259" key="1">
    <source>
        <dbReference type="Pfam" id="PF06904"/>
    </source>
</evidence>
<name>A0ABP9RE65_9GAMM</name>
<dbReference type="InterPro" id="IPR009683">
    <property type="entry name" value="Extensin-like_C"/>
</dbReference>
<gene>
    <name evidence="2" type="ORF">GCM10023342_18360</name>
</gene>
<proteinExistence type="predicted"/>
<dbReference type="Pfam" id="PF06904">
    <property type="entry name" value="Extensin-like_C"/>
    <property type="match status" value="1"/>
</dbReference>
<sequence>MKGFWSTAFLLLLIAVGVAFDKGVWTIPREWNPFAPLTVSDPLTPVTQWKLDRLKGDREACRAVLASAPPGTLNYAPLADYTPVAGCPLDNVVRVRGGEVGFNASFVASCPLAVAWVLFERYRLQPAAEAHLGARVVAVQHYGSFACRNIYNRKNAPRSEHATAEALDVAAFRLTDGRRISVLDGWGGDDAAGEFLREAQSGACGLFGTVLGPEYNAAHANHFHFGMRGMSFCR</sequence>
<accession>A0ABP9RE65</accession>
<dbReference type="Proteomes" id="UP001500074">
    <property type="component" value="Unassembled WGS sequence"/>
</dbReference>
<protein>
    <submittedName>
        <fullName evidence="2">Extensin family protein</fullName>
    </submittedName>
</protein>
<feature type="domain" description="Extensin-like C-terminal" evidence="1">
    <location>
        <begin position="60"/>
        <end position="234"/>
    </location>
</feature>
<organism evidence="2 3">
    <name type="scientific">Modicisalibacter zincidurans</name>
    <dbReference type="NCBI Taxonomy" id="1178777"/>
    <lineage>
        <taxon>Bacteria</taxon>
        <taxon>Pseudomonadati</taxon>
        <taxon>Pseudomonadota</taxon>
        <taxon>Gammaproteobacteria</taxon>
        <taxon>Oceanospirillales</taxon>
        <taxon>Halomonadaceae</taxon>
        <taxon>Modicisalibacter</taxon>
    </lineage>
</organism>
<dbReference type="RefSeq" id="WP_031382509.1">
    <property type="nucleotide sequence ID" value="NZ_BAABKI010000019.1"/>
</dbReference>
<comment type="caution">
    <text evidence="2">The sequence shown here is derived from an EMBL/GenBank/DDBJ whole genome shotgun (WGS) entry which is preliminary data.</text>
</comment>
<reference evidence="3" key="1">
    <citation type="journal article" date="2019" name="Int. J. Syst. Evol. Microbiol.">
        <title>The Global Catalogue of Microorganisms (GCM) 10K type strain sequencing project: providing services to taxonomists for standard genome sequencing and annotation.</title>
        <authorList>
            <consortium name="The Broad Institute Genomics Platform"/>
            <consortium name="The Broad Institute Genome Sequencing Center for Infectious Disease"/>
            <person name="Wu L."/>
            <person name="Ma J."/>
        </authorList>
    </citation>
    <scope>NUCLEOTIDE SEQUENCE [LARGE SCALE GENOMIC DNA]</scope>
    <source>
        <strain evidence="3">JCM 18472</strain>
    </source>
</reference>
<evidence type="ECO:0000313" key="2">
    <source>
        <dbReference type="EMBL" id="GAA5175319.1"/>
    </source>
</evidence>
<evidence type="ECO:0000313" key="3">
    <source>
        <dbReference type="Proteomes" id="UP001500074"/>
    </source>
</evidence>
<keyword evidence="3" id="KW-1185">Reference proteome</keyword>